<dbReference type="FunFam" id="3.30.70.260:FF:000018">
    <property type="entry name" value="Ribose-5-phosphate isomerase A"/>
    <property type="match status" value="1"/>
</dbReference>
<dbReference type="SUPFAM" id="SSF75445">
    <property type="entry name" value="D-ribose-5-phosphate isomerase (RpiA), lid domain"/>
    <property type="match status" value="1"/>
</dbReference>
<dbReference type="EC" id="5.3.1.6" evidence="5"/>
<accession>A0AAE4MIS5</accession>
<keyword evidence="7" id="KW-1185">Reference proteome</keyword>
<dbReference type="EMBL" id="JAWDKD010000008">
    <property type="protein sequence ID" value="MDV0446631.1"/>
    <property type="molecule type" value="Genomic_DNA"/>
</dbReference>
<dbReference type="Proteomes" id="UP001271789">
    <property type="component" value="Unassembled WGS sequence"/>
</dbReference>
<comment type="caution">
    <text evidence="6">The sequence shown here is derived from an EMBL/GenBank/DDBJ whole genome shotgun (WGS) entry which is preliminary data.</text>
</comment>
<dbReference type="PANTHER" id="PTHR11934:SF0">
    <property type="entry name" value="RIBOSE-5-PHOSPHATE ISOMERASE"/>
    <property type="match status" value="1"/>
</dbReference>
<dbReference type="NCBIfam" id="NF001924">
    <property type="entry name" value="PRK00702.1"/>
    <property type="match status" value="1"/>
</dbReference>
<dbReference type="InterPro" id="IPR037171">
    <property type="entry name" value="NagB/RpiA_transferase-like"/>
</dbReference>
<name>A0AAE4MIS5_9EURY</name>
<organism evidence="6 7">
    <name type="scientific">Methanolapillus africanus</name>
    <dbReference type="NCBI Taxonomy" id="3028297"/>
    <lineage>
        <taxon>Archaea</taxon>
        <taxon>Methanobacteriati</taxon>
        <taxon>Methanobacteriota</taxon>
        <taxon>Stenosarchaea group</taxon>
        <taxon>Methanomicrobia</taxon>
        <taxon>Methanosarcinales</taxon>
        <taxon>Methanosarcinaceae</taxon>
        <taxon>Methanolapillus</taxon>
    </lineage>
</organism>
<dbReference type="NCBIfam" id="TIGR00021">
    <property type="entry name" value="rpiA"/>
    <property type="match status" value="1"/>
</dbReference>
<dbReference type="Gene3D" id="3.30.70.260">
    <property type="match status" value="1"/>
</dbReference>
<comment type="pathway">
    <text evidence="5">Carbohydrate degradation; pentose phosphate pathway; D-ribose 5-phosphate from D-ribulose 5-phosphate (non-oxidative stage): step 1/1.</text>
</comment>
<evidence type="ECO:0000313" key="7">
    <source>
        <dbReference type="Proteomes" id="UP001271789"/>
    </source>
</evidence>
<protein>
    <recommendedName>
        <fullName evidence="5">Ribose-5-phosphate isomerase A</fullName>
        <ecNumber evidence="5">5.3.1.6</ecNumber>
    </recommendedName>
    <alternativeName>
        <fullName evidence="5">Phosphoriboisomerase A</fullName>
        <shortName evidence="5">PRI</shortName>
    </alternativeName>
</protein>
<evidence type="ECO:0000256" key="1">
    <source>
        <dbReference type="ARBA" id="ARBA00001713"/>
    </source>
</evidence>
<dbReference type="InterPro" id="IPR020672">
    <property type="entry name" value="Ribose5P_isomerase_typA_subgr"/>
</dbReference>
<comment type="function">
    <text evidence="5">Catalyzes the reversible conversion of ribose-5-phosphate to ribulose 5-phosphate.</text>
</comment>
<evidence type="ECO:0000256" key="4">
    <source>
        <dbReference type="ARBA" id="ARBA00023235"/>
    </source>
</evidence>
<dbReference type="GO" id="GO:0004751">
    <property type="term" value="F:ribose-5-phosphate isomerase activity"/>
    <property type="evidence" value="ECO:0007669"/>
    <property type="project" value="UniProtKB-UniRule"/>
</dbReference>
<dbReference type="PANTHER" id="PTHR11934">
    <property type="entry name" value="RIBOSE-5-PHOSPHATE ISOMERASE"/>
    <property type="match status" value="1"/>
</dbReference>
<comment type="catalytic activity">
    <reaction evidence="1 5">
        <text>aldehydo-D-ribose 5-phosphate = D-ribulose 5-phosphate</text>
        <dbReference type="Rhea" id="RHEA:14657"/>
        <dbReference type="ChEBI" id="CHEBI:58121"/>
        <dbReference type="ChEBI" id="CHEBI:58273"/>
        <dbReference type="EC" id="5.3.1.6"/>
    </reaction>
</comment>
<keyword evidence="4 5" id="KW-0413">Isomerase</keyword>
<dbReference type="Gene3D" id="3.40.50.1360">
    <property type="match status" value="1"/>
</dbReference>
<comment type="similarity">
    <text evidence="2 5">Belongs to the ribose 5-phosphate isomerase family.</text>
</comment>
<feature type="binding site" evidence="5">
    <location>
        <position position="130"/>
    </location>
    <ligand>
        <name>substrate</name>
    </ligand>
</feature>
<dbReference type="GO" id="GO:0005829">
    <property type="term" value="C:cytosol"/>
    <property type="evidence" value="ECO:0007669"/>
    <property type="project" value="TreeGrafter"/>
</dbReference>
<dbReference type="CDD" id="cd01398">
    <property type="entry name" value="RPI_A"/>
    <property type="match status" value="1"/>
</dbReference>
<comment type="subunit">
    <text evidence="5">Homodimer.</text>
</comment>
<dbReference type="Pfam" id="PF06026">
    <property type="entry name" value="Rib_5-P_isom_A"/>
    <property type="match status" value="1"/>
</dbReference>
<dbReference type="FunFam" id="3.40.50.1360:FF:000001">
    <property type="entry name" value="Ribose-5-phosphate isomerase A"/>
    <property type="match status" value="1"/>
</dbReference>
<dbReference type="GO" id="GO:0006014">
    <property type="term" value="P:D-ribose metabolic process"/>
    <property type="evidence" value="ECO:0007669"/>
    <property type="project" value="TreeGrafter"/>
</dbReference>
<feature type="binding site" evidence="5">
    <location>
        <begin position="34"/>
        <end position="37"/>
    </location>
    <ligand>
        <name>substrate</name>
    </ligand>
</feature>
<comment type="subunit">
    <text evidence="3">Homotetramer.</text>
</comment>
<gene>
    <name evidence="5 6" type="primary">rpiA</name>
    <name evidence="6" type="ORF">MsAg5_04800</name>
</gene>
<dbReference type="AlphaFoldDB" id="A0AAE4MIS5"/>
<dbReference type="InterPro" id="IPR004788">
    <property type="entry name" value="Ribose5P_isomerase_type_A"/>
</dbReference>
<evidence type="ECO:0000256" key="3">
    <source>
        <dbReference type="ARBA" id="ARBA00011881"/>
    </source>
</evidence>
<reference evidence="6" key="1">
    <citation type="submission" date="2023-06" db="EMBL/GenBank/DDBJ databases">
        <title>Genome sequence of Methanosarcinaceae archaeon Ag5.</title>
        <authorList>
            <person name="Protasov E."/>
            <person name="Platt K."/>
            <person name="Poehlein A."/>
            <person name="Daniel R."/>
            <person name="Brune A."/>
        </authorList>
    </citation>
    <scope>NUCLEOTIDE SEQUENCE</scope>
    <source>
        <strain evidence="6">Ag5</strain>
    </source>
</reference>
<evidence type="ECO:0000256" key="2">
    <source>
        <dbReference type="ARBA" id="ARBA00008088"/>
    </source>
</evidence>
<evidence type="ECO:0000256" key="5">
    <source>
        <dbReference type="HAMAP-Rule" id="MF_00170"/>
    </source>
</evidence>
<dbReference type="GO" id="GO:0009052">
    <property type="term" value="P:pentose-phosphate shunt, non-oxidative branch"/>
    <property type="evidence" value="ECO:0007669"/>
    <property type="project" value="UniProtKB-UniRule"/>
</dbReference>
<feature type="active site" description="Proton acceptor" evidence="5">
    <location>
        <position position="112"/>
    </location>
</feature>
<sequence>MSDRNQAQESPEKKSAGIYAASLVKNGDKVGLGTGSTVAYTIKELGRRIREENLNIVSVVTSFQSEAIAIEAGVPLSTLAQTPELTIAIDGADQFDKDLIAIKGGGAAHTREKIVSMSAKRFVIVSDPKKKADVLSVAVPVEVMPFGKEIAVKGLKALGGKPVVRAAAKKDGPVITDNGNFVIDCDFGEIKNPKELAAKISQIPGVVEHGLFMNVDEVVIGKSDGSIEILKTCIQRRSA</sequence>
<proteinExistence type="inferred from homology"/>
<dbReference type="SUPFAM" id="SSF100950">
    <property type="entry name" value="NagB/RpiA/CoA transferase-like"/>
    <property type="match status" value="1"/>
</dbReference>
<dbReference type="RefSeq" id="WP_338099032.1">
    <property type="nucleotide sequence ID" value="NZ_JAWDKD010000008.1"/>
</dbReference>
<feature type="binding site" evidence="5">
    <location>
        <begin position="90"/>
        <end position="93"/>
    </location>
    <ligand>
        <name>substrate</name>
    </ligand>
</feature>
<feature type="binding site" evidence="5">
    <location>
        <begin position="103"/>
        <end position="106"/>
    </location>
    <ligand>
        <name>substrate</name>
    </ligand>
</feature>
<evidence type="ECO:0000313" key="6">
    <source>
        <dbReference type="EMBL" id="MDV0446631.1"/>
    </source>
</evidence>
<dbReference type="HAMAP" id="MF_00170">
    <property type="entry name" value="Rib_5P_isom_A"/>
    <property type="match status" value="1"/>
</dbReference>